<dbReference type="InterPro" id="IPR051059">
    <property type="entry name" value="VerF-like"/>
</dbReference>
<dbReference type="Gene3D" id="3.30.160.60">
    <property type="entry name" value="Classic Zinc Finger"/>
    <property type="match status" value="1"/>
</dbReference>
<dbReference type="Pfam" id="PF04082">
    <property type="entry name" value="Fungal_trans"/>
    <property type="match status" value="1"/>
</dbReference>
<dbReference type="InterPro" id="IPR036236">
    <property type="entry name" value="Znf_C2H2_sf"/>
</dbReference>
<dbReference type="SMART" id="SM00355">
    <property type="entry name" value="ZnF_C2H2"/>
    <property type="match status" value="2"/>
</dbReference>
<feature type="region of interest" description="Disordered" evidence="8">
    <location>
        <begin position="342"/>
        <end position="388"/>
    </location>
</feature>
<feature type="compositionally biased region" description="Low complexity" evidence="8">
    <location>
        <begin position="73"/>
        <end position="84"/>
    </location>
</feature>
<dbReference type="GO" id="GO:0008270">
    <property type="term" value="F:zinc ion binding"/>
    <property type="evidence" value="ECO:0007669"/>
    <property type="project" value="UniProtKB-KW"/>
</dbReference>
<evidence type="ECO:0000256" key="8">
    <source>
        <dbReference type="SAM" id="MobiDB-lite"/>
    </source>
</evidence>
<sequence length="624" mass="67333">MASLRSIINLDDDHAGPHPLKKQKESVPKASEQSDPLSASPSSYASLANLSIYSSPSSARGQGHTPALHPLCSSAAEASPSPFALTSPPDSYHLGRRPSNASTDSMDSPYAQSRRPPPAHPAGHLDAHTHSHGHPSTALYSATPTRPLMPTPDTPVKLTPVTKRPSRAKKGLAVHTCEICRPPKTFTRAEHLRRHKSSSHQPPDLPCSWPDCDKKFHRKDLLERHYQKHSPERKPDANGFEPQLPRVLGTPPSSSYTRTGHAHSAPLTSTTWAPVGNPSQSNESHDDIYIGPSVKSEFSPNPSTSGPMFSRASPKTTLGLGLGLDDMPISEVGASVVPWTEGPGILSGPPSNFSTPPSDGSRGGEFPSRTSAPEWTGPFGQPTIATGLQSPLGNSYNMSFYSASSPHLYSDMFGQGAGGQIFDDSIYGSPVPNAPPVRSLSPHMAMEASSETLATTPAPLPADRILTPLTLELQPETMFGLLTPQDIVPASPSREALDKVPEYLEVYWDEVSPQYPFIHRAMLDEAMGCPVEQVDVLKCAMAAVATQFLGHRADRINGSQLHDFAWHKSKQFTQSPAAAWPLPILHAVALCEYYARFRGRSKEAYRPSSRFTTACQMVSPDFSA</sequence>
<name>A0A2C5YXX3_9HYPO</name>
<dbReference type="CDD" id="cd12148">
    <property type="entry name" value="fungal_TF_MHR"/>
    <property type="match status" value="1"/>
</dbReference>
<dbReference type="OrthoDB" id="6077919at2759"/>
<gene>
    <name evidence="10" type="ORF">CDD82_5369</name>
</gene>
<keyword evidence="4 7" id="KW-0863">Zinc-finger</keyword>
<proteinExistence type="predicted"/>
<dbReference type="SUPFAM" id="SSF57667">
    <property type="entry name" value="beta-beta-alpha zinc fingers"/>
    <property type="match status" value="1"/>
</dbReference>
<feature type="region of interest" description="Disordered" evidence="8">
    <location>
        <begin position="226"/>
        <end position="245"/>
    </location>
</feature>
<feature type="compositionally biased region" description="Polar residues" evidence="8">
    <location>
        <begin position="266"/>
        <end position="282"/>
    </location>
</feature>
<feature type="compositionally biased region" description="Polar residues" evidence="8">
    <location>
        <begin position="349"/>
        <end position="358"/>
    </location>
</feature>
<dbReference type="GO" id="GO:0000978">
    <property type="term" value="F:RNA polymerase II cis-regulatory region sequence-specific DNA binding"/>
    <property type="evidence" value="ECO:0007669"/>
    <property type="project" value="InterPro"/>
</dbReference>
<dbReference type="PANTHER" id="PTHR40626:SF30">
    <property type="entry name" value="FINGER DOMAIN PROTEIN, PUTATIVE (AFU_ORTHOLOGUE AFUA_4G13600)-RELATED"/>
    <property type="match status" value="1"/>
</dbReference>
<feature type="region of interest" description="Disordered" evidence="8">
    <location>
        <begin position="251"/>
        <end position="292"/>
    </location>
</feature>
<keyword evidence="5" id="KW-0862">Zinc</keyword>
<evidence type="ECO:0000256" key="1">
    <source>
        <dbReference type="ARBA" id="ARBA00004123"/>
    </source>
</evidence>
<dbReference type="PROSITE" id="PS50157">
    <property type="entry name" value="ZINC_FINGER_C2H2_2"/>
    <property type="match status" value="1"/>
</dbReference>
<evidence type="ECO:0000256" key="4">
    <source>
        <dbReference type="ARBA" id="ARBA00022771"/>
    </source>
</evidence>
<dbReference type="AlphaFoldDB" id="A0A2C5YXX3"/>
<dbReference type="GO" id="GO:0006351">
    <property type="term" value="P:DNA-templated transcription"/>
    <property type="evidence" value="ECO:0007669"/>
    <property type="project" value="InterPro"/>
</dbReference>
<evidence type="ECO:0000313" key="11">
    <source>
        <dbReference type="Proteomes" id="UP000224854"/>
    </source>
</evidence>
<comment type="subcellular location">
    <subcellularLocation>
        <location evidence="1">Nucleus</location>
    </subcellularLocation>
</comment>
<dbReference type="PANTHER" id="PTHR40626">
    <property type="entry name" value="MIP31509P"/>
    <property type="match status" value="1"/>
</dbReference>
<comment type="caution">
    <text evidence="10">The sequence shown here is derived from an EMBL/GenBank/DDBJ whole genome shotgun (WGS) entry which is preliminary data.</text>
</comment>
<dbReference type="GO" id="GO:0005634">
    <property type="term" value="C:nucleus"/>
    <property type="evidence" value="ECO:0007669"/>
    <property type="project" value="UniProtKB-SubCell"/>
</dbReference>
<feature type="compositionally biased region" description="Basic and acidic residues" evidence="8">
    <location>
        <begin position="11"/>
        <end position="27"/>
    </location>
</feature>
<dbReference type="GO" id="GO:0000981">
    <property type="term" value="F:DNA-binding transcription factor activity, RNA polymerase II-specific"/>
    <property type="evidence" value="ECO:0007669"/>
    <property type="project" value="InterPro"/>
</dbReference>
<keyword evidence="3" id="KW-0677">Repeat</keyword>
<evidence type="ECO:0000256" key="3">
    <source>
        <dbReference type="ARBA" id="ARBA00022737"/>
    </source>
</evidence>
<protein>
    <recommendedName>
        <fullName evidence="9">C2H2-type domain-containing protein</fullName>
    </recommendedName>
</protein>
<evidence type="ECO:0000259" key="9">
    <source>
        <dbReference type="PROSITE" id="PS50157"/>
    </source>
</evidence>
<dbReference type="Proteomes" id="UP000224854">
    <property type="component" value="Unassembled WGS sequence"/>
</dbReference>
<feature type="compositionally biased region" description="Basic and acidic residues" evidence="8">
    <location>
        <begin position="226"/>
        <end position="236"/>
    </location>
</feature>
<keyword evidence="11" id="KW-1185">Reference proteome</keyword>
<dbReference type="InterPro" id="IPR013087">
    <property type="entry name" value="Znf_C2H2_type"/>
</dbReference>
<evidence type="ECO:0000313" key="10">
    <source>
        <dbReference type="EMBL" id="PHH73607.1"/>
    </source>
</evidence>
<dbReference type="GO" id="GO:0000785">
    <property type="term" value="C:chromatin"/>
    <property type="evidence" value="ECO:0007669"/>
    <property type="project" value="TreeGrafter"/>
</dbReference>
<dbReference type="EMBL" id="NJEU01000491">
    <property type="protein sequence ID" value="PHH73607.1"/>
    <property type="molecule type" value="Genomic_DNA"/>
</dbReference>
<evidence type="ECO:0000256" key="2">
    <source>
        <dbReference type="ARBA" id="ARBA00022723"/>
    </source>
</evidence>
<feature type="compositionally biased region" description="Low complexity" evidence="8">
    <location>
        <begin position="31"/>
        <end position="42"/>
    </location>
</feature>
<evidence type="ECO:0000256" key="7">
    <source>
        <dbReference type="PROSITE-ProRule" id="PRU00042"/>
    </source>
</evidence>
<evidence type="ECO:0000256" key="5">
    <source>
        <dbReference type="ARBA" id="ARBA00022833"/>
    </source>
</evidence>
<feature type="domain" description="C2H2-type" evidence="9">
    <location>
        <begin position="205"/>
        <end position="234"/>
    </location>
</feature>
<keyword evidence="6" id="KW-0539">Nucleus</keyword>
<keyword evidence="2" id="KW-0479">Metal-binding</keyword>
<reference evidence="10 11" key="1">
    <citation type="submission" date="2017-06" db="EMBL/GenBank/DDBJ databases">
        <title>Ant-infecting Ophiocordyceps genomes reveal a high diversity of potential behavioral manipulation genes and a possible major role for enterotoxins.</title>
        <authorList>
            <person name="De Bekker C."/>
            <person name="Evans H.C."/>
            <person name="Brachmann A."/>
            <person name="Hughes D.P."/>
        </authorList>
    </citation>
    <scope>NUCLEOTIDE SEQUENCE [LARGE SCALE GENOMIC DNA]</scope>
    <source>
        <strain evidence="10 11">1348a</strain>
    </source>
</reference>
<organism evidence="10 11">
    <name type="scientific">Ophiocordyceps australis</name>
    <dbReference type="NCBI Taxonomy" id="1399860"/>
    <lineage>
        <taxon>Eukaryota</taxon>
        <taxon>Fungi</taxon>
        <taxon>Dikarya</taxon>
        <taxon>Ascomycota</taxon>
        <taxon>Pezizomycotina</taxon>
        <taxon>Sordariomycetes</taxon>
        <taxon>Hypocreomycetidae</taxon>
        <taxon>Hypocreales</taxon>
        <taxon>Ophiocordycipitaceae</taxon>
        <taxon>Ophiocordyceps</taxon>
    </lineage>
</organism>
<evidence type="ECO:0000256" key="6">
    <source>
        <dbReference type="ARBA" id="ARBA00023242"/>
    </source>
</evidence>
<feature type="region of interest" description="Disordered" evidence="8">
    <location>
        <begin position="54"/>
        <end position="169"/>
    </location>
</feature>
<feature type="region of interest" description="Disordered" evidence="8">
    <location>
        <begin position="1"/>
        <end position="42"/>
    </location>
</feature>
<accession>A0A2C5YXX3</accession>
<dbReference type="PROSITE" id="PS00028">
    <property type="entry name" value="ZINC_FINGER_C2H2_1"/>
    <property type="match status" value="1"/>
</dbReference>
<dbReference type="InterPro" id="IPR007219">
    <property type="entry name" value="XnlR_reg_dom"/>
</dbReference>